<evidence type="ECO:0008006" key="5">
    <source>
        <dbReference type="Google" id="ProtNLM"/>
    </source>
</evidence>
<evidence type="ECO:0000313" key="4">
    <source>
        <dbReference type="Proteomes" id="UP001519305"/>
    </source>
</evidence>
<evidence type="ECO:0000256" key="2">
    <source>
        <dbReference type="SAM" id="Phobius"/>
    </source>
</evidence>
<evidence type="ECO:0000313" key="3">
    <source>
        <dbReference type="EMBL" id="MBP2333803.1"/>
    </source>
</evidence>
<keyword evidence="2" id="KW-0812">Transmembrane</keyword>
<proteinExistence type="predicted"/>
<dbReference type="Proteomes" id="UP001519305">
    <property type="component" value="Unassembled WGS sequence"/>
</dbReference>
<sequence>MTIPTPSPDTGDKTRKLLIAVLVLLVLVLVLALFLIVRIAGDRNGEFGADGGGQASSSDGDAAQTPEERAVAAYKEVLANPEPLQTDLGEETPSGVLRYALVHLDDGNVPELLLNYGSSLVSPDMAAIVVYGVDDDGRKIQFPNAYYDGIGSNGAEVRVTLRATRQPGMFSAKSLLLEDVHEQMQVTRQGNELVEQPAEPEVDEFEQLTWTPADDLGAIEAIADGGAAQGSDSDGAGADGADGGPNPTPGQRAPGERPGSGSSSEESRNAASGEQTVTGTVKIFRNRAEVADYQQLPDPNPSTPDNRKFAILVLDEPTDVTAKVVGGGSETRTVEHVVINPDRHDDGEKVTITFSADDTYWPSDTGIPFGLAVEDGAKG</sequence>
<keyword evidence="2" id="KW-1133">Transmembrane helix</keyword>
<feature type="compositionally biased region" description="Low complexity" evidence="1">
    <location>
        <begin position="252"/>
        <end position="274"/>
    </location>
</feature>
<feature type="compositionally biased region" description="Low complexity" evidence="1">
    <location>
        <begin position="226"/>
        <end position="236"/>
    </location>
</feature>
<accession>A0ABS4UB72</accession>
<name>A0ABS4UB72_9CORY</name>
<comment type="caution">
    <text evidence="3">The sequence shown here is derived from an EMBL/GenBank/DDBJ whole genome shotgun (WGS) entry which is preliminary data.</text>
</comment>
<gene>
    <name evidence="3" type="ORF">JOF33_002502</name>
</gene>
<keyword evidence="2" id="KW-0472">Membrane</keyword>
<protein>
    <recommendedName>
        <fullName evidence="5">Secreted protein</fullName>
    </recommendedName>
</protein>
<reference evidence="3 4" key="1">
    <citation type="submission" date="2021-03" db="EMBL/GenBank/DDBJ databases">
        <title>Sequencing the genomes of 1000 actinobacteria strains.</title>
        <authorList>
            <person name="Klenk H.-P."/>
        </authorList>
    </citation>
    <scope>NUCLEOTIDE SEQUENCE [LARGE SCALE GENOMIC DNA]</scope>
    <source>
        <strain evidence="3 4">DSM 44506</strain>
    </source>
</reference>
<dbReference type="EMBL" id="JAGINY010000001">
    <property type="protein sequence ID" value="MBP2333803.1"/>
    <property type="molecule type" value="Genomic_DNA"/>
</dbReference>
<evidence type="ECO:0000256" key="1">
    <source>
        <dbReference type="SAM" id="MobiDB-lite"/>
    </source>
</evidence>
<feature type="transmembrane region" description="Helical" evidence="2">
    <location>
        <begin position="17"/>
        <end position="37"/>
    </location>
</feature>
<dbReference type="RefSeq" id="WP_209654424.1">
    <property type="nucleotide sequence ID" value="NZ_CP047357.1"/>
</dbReference>
<keyword evidence="4" id="KW-1185">Reference proteome</keyword>
<organism evidence="3 4">
    <name type="scientific">Corynebacterium freneyi</name>
    <dbReference type="NCBI Taxonomy" id="134034"/>
    <lineage>
        <taxon>Bacteria</taxon>
        <taxon>Bacillati</taxon>
        <taxon>Actinomycetota</taxon>
        <taxon>Actinomycetes</taxon>
        <taxon>Mycobacteriales</taxon>
        <taxon>Corynebacteriaceae</taxon>
        <taxon>Corynebacterium</taxon>
    </lineage>
</organism>
<feature type="region of interest" description="Disordered" evidence="1">
    <location>
        <begin position="226"/>
        <end position="280"/>
    </location>
</feature>